<gene>
    <name evidence="14" type="ORF">KQX54_005859</name>
</gene>
<dbReference type="GO" id="GO:0016485">
    <property type="term" value="P:protein processing"/>
    <property type="evidence" value="ECO:0007669"/>
    <property type="project" value="TreeGrafter"/>
</dbReference>
<dbReference type="InterPro" id="IPR057247">
    <property type="entry name" value="CARBOXYPEPT_ZN_2"/>
</dbReference>
<dbReference type="CDD" id="cd03868">
    <property type="entry name" value="M14_CPD_I"/>
    <property type="match status" value="1"/>
</dbReference>
<dbReference type="FunFam" id="3.40.630.10:FF:000020">
    <property type="entry name" value="Carboxypeptidase D"/>
    <property type="match status" value="2"/>
</dbReference>
<dbReference type="PROSITE" id="PS52035">
    <property type="entry name" value="PEPTIDASE_M14"/>
    <property type="match status" value="4"/>
</dbReference>
<keyword evidence="6" id="KW-0378">Hydrolase</keyword>
<evidence type="ECO:0000313" key="15">
    <source>
        <dbReference type="Proteomes" id="UP000826195"/>
    </source>
</evidence>
<dbReference type="InterPro" id="IPR057246">
    <property type="entry name" value="CARBOXYPEPT_ZN_1"/>
</dbReference>
<feature type="compositionally biased region" description="Basic and acidic residues" evidence="10">
    <location>
        <begin position="1640"/>
        <end position="1658"/>
    </location>
</feature>
<keyword evidence="8" id="KW-0325">Glycoprotein</keyword>
<keyword evidence="5" id="KW-0479">Metal-binding</keyword>
<sequence>MLSHNIFLTISVLVTVVHGFVIESGTTSIRNPVEDFIKPHYHNYEEIKELFNKLEEQYPNLAKVHSIGKSTEGRDLLVLEISENVKQRGIGEPMVKYVANMHGDESVGRQLMVYLAQYLLANYYVDERIRRLVNNTDIFLMPSLNPDGFEKSKEGHCDSLNDYTGRENAKHIDLNRDFPDQFERIPDFAVRRQSETVAMMMWIANQPFVLSGNFHGGAVVASYPYDSGTSRSCCIESKSPDDNLFKYLAHIYADNHPIMHNGNACLPEYFPGGVTNGAKWYEVVGGMQDFNYARSNAFEITFELSCCKFPSASSMPEHWHLNKESLIKYLEQAHIGIKGLVLDPNGYPIEDARIHVVGNSHNITTTNRGEYWRLLLPGDYQVYASAWGFTPSEPVHVTVEKNEPKIVNFTLNPATPDEQAQASEKVEETVRPPDTYGFYHPVPFVHHNYTSMEHFLKELNGSYPKLVRLYSIGKSVQGRELYVMEITKNPGKHDPNKPEVKYIANMHGNEVVGREILLLLLEYLCENYGSDERVTRILDTTRLHIMPSMNPDGYAISKIGDVDGVVGRENAHKIDLNRNFPDQYVTDELNRTPEPETKAVMDWIASLPFVLSANIHGGALVANYPWDDGPNQNSREPNLSPDDAVFKALALAYSNAHPRMHLGQPCPPPPARKWMSTVLDDKFPDGITNGAAWYSVTGGMQDYNYLHSNAFEITLEVGCTKFPQTEELPKFWLENREPLLAFVEMARKGIHGFVRSSIGNPIPHAKISVEGIKHDIYTAKDGDYWRLLVPGTYSVTASALGYESSTLVVKVPSSRKSRQQEVVVDFTLMRDDNDHWSSAYDFRQLVNLQPVYLNNSKLNQVLSEFENQHPSFAEFKAGDSLDSMAIHSLKISRNLGGPEENKIHIALVGGLFASQPVGREIYRRLAHHLISGAVIGDPPILKLLDNAVIYVIPAVDPGFERVQDSCNPIVNDEVGQKLLENNNNEDLVTSAFKRMLNSENYDVIVNIFGGGFGISYTEDLNVYKRLADKYESAIHKDKCDVDRIDSNAVGDFIQKQYHIPVISLSLSCCKYPAAEKLPGIWRDNLLPIKELLFDLTTGVRVEITDVNANPLREAKVAIGNEVYGVTKNMAYFIKTLLPNSYSLTVTCPNYESKVVNVEVKEHEMIDVKVQLDVVKSTGVVEAVDINKTKSVNWILDDLNGRFYNVTRLHVIGNTVKGITIIGLEIGIQDATTKLTGKPSIIFSAGVGNGAPVTPEILTNFATYLLSNYQKHDTISDLLKRFTIYIVPDLYPDNQSNVTCSTKSSIIKFPLEGELGPDAQMIVDWFKKVEAVVAVNLNAGSWHIEIPFGSKVGSEGNYKTNDEETFLYLANSYIQHLPALSLLDQKCNDEIRTETKGIAHGATALAGGRPDSLMDYVYLKTSTLMLDVYVTCCNNDHPTNIWVDHKNSLVGIIRAVEKGVTGFVVSESGEPIENAVITYDYSVHKVVSGKTGAWWVLLPAGSHNITVQASGYISDTKIISTPELNKFTRLMFKLARNNQVLGLPRIVFITISTVICIALLIIVITCYMYCQSVKETQKNDRRAYAFSLLRDGTSFFDDDEKEVELFNRSKDEMQEQKILNRPYYDDQNEFDSDSDEGSDLEFIKPEGDWEDREPIMPRK</sequence>
<evidence type="ECO:0000256" key="12">
    <source>
        <dbReference type="SAM" id="SignalP"/>
    </source>
</evidence>
<keyword evidence="15" id="KW-1185">Reference proteome</keyword>
<dbReference type="SUPFAM" id="SSF53187">
    <property type="entry name" value="Zn-dependent exopeptidases"/>
    <property type="match status" value="4"/>
</dbReference>
<comment type="caution">
    <text evidence="9">Lacks conserved residue(s) required for the propagation of feature annotation.</text>
</comment>
<dbReference type="Pfam" id="PF13620">
    <property type="entry name" value="CarboxypepD_reg"/>
    <property type="match status" value="3"/>
</dbReference>
<evidence type="ECO:0000256" key="6">
    <source>
        <dbReference type="ARBA" id="ARBA00022801"/>
    </source>
</evidence>
<comment type="cofactor">
    <cofactor evidence="1">
        <name>Zn(2+)</name>
        <dbReference type="ChEBI" id="CHEBI:29105"/>
    </cofactor>
</comment>
<dbReference type="Gene3D" id="3.40.630.10">
    <property type="entry name" value="Zn peptidases"/>
    <property type="match status" value="5"/>
</dbReference>
<dbReference type="Gene3D" id="2.60.40.1120">
    <property type="entry name" value="Carboxypeptidase-like, regulatory domain"/>
    <property type="match status" value="4"/>
</dbReference>
<dbReference type="SMART" id="SM00631">
    <property type="entry name" value="Zn_pept"/>
    <property type="match status" value="2"/>
</dbReference>
<evidence type="ECO:0000256" key="4">
    <source>
        <dbReference type="ARBA" id="ARBA00022670"/>
    </source>
</evidence>
<feature type="signal peptide" evidence="12">
    <location>
        <begin position="1"/>
        <end position="19"/>
    </location>
</feature>
<keyword evidence="7" id="KW-0862">Zinc</keyword>
<accession>A0AAV7IBV7</accession>
<keyword evidence="12" id="KW-0732">Signal</keyword>
<evidence type="ECO:0000256" key="10">
    <source>
        <dbReference type="SAM" id="MobiDB-lite"/>
    </source>
</evidence>
<dbReference type="Proteomes" id="UP000826195">
    <property type="component" value="Unassembled WGS sequence"/>
</dbReference>
<evidence type="ECO:0000259" key="13">
    <source>
        <dbReference type="PROSITE" id="PS52035"/>
    </source>
</evidence>
<comment type="similarity">
    <text evidence="2 9">Belongs to the peptidase M14 family.</text>
</comment>
<keyword evidence="11" id="KW-0812">Transmembrane</keyword>
<feature type="region of interest" description="Disordered" evidence="10">
    <location>
        <begin position="1616"/>
        <end position="1658"/>
    </location>
</feature>
<evidence type="ECO:0000256" key="5">
    <source>
        <dbReference type="ARBA" id="ARBA00022723"/>
    </source>
</evidence>
<evidence type="ECO:0000256" key="7">
    <source>
        <dbReference type="ARBA" id="ARBA00022833"/>
    </source>
</evidence>
<evidence type="ECO:0000256" key="2">
    <source>
        <dbReference type="ARBA" id="ARBA00005988"/>
    </source>
</evidence>
<keyword evidence="4" id="KW-0645">Protease</keyword>
<dbReference type="InterPro" id="IPR050753">
    <property type="entry name" value="Peptidase_M14_domain"/>
</dbReference>
<dbReference type="InterPro" id="IPR008969">
    <property type="entry name" value="CarboxyPept-like_regulatory"/>
</dbReference>
<dbReference type="GO" id="GO:0008270">
    <property type="term" value="F:zinc ion binding"/>
    <property type="evidence" value="ECO:0007669"/>
    <property type="project" value="InterPro"/>
</dbReference>
<feature type="active site" description="Proton donor/acceptor" evidence="9">
    <location>
        <position position="716"/>
    </location>
</feature>
<dbReference type="EMBL" id="JAHXZJ010000747">
    <property type="protein sequence ID" value="KAH0557429.1"/>
    <property type="molecule type" value="Genomic_DNA"/>
</dbReference>
<dbReference type="CDD" id="cd11308">
    <property type="entry name" value="Peptidase_M14NE-CP-C_like"/>
    <property type="match status" value="3"/>
</dbReference>
<evidence type="ECO:0000256" key="11">
    <source>
        <dbReference type="SAM" id="Phobius"/>
    </source>
</evidence>
<keyword evidence="3" id="KW-0121">Carboxypeptidase</keyword>
<feature type="domain" description="Peptidase M14" evidence="13">
    <location>
        <begin position="445"/>
        <end position="746"/>
    </location>
</feature>
<dbReference type="PROSITE" id="PS00132">
    <property type="entry name" value="CARBOXYPEPT_ZN_1"/>
    <property type="match status" value="2"/>
</dbReference>
<feature type="domain" description="Peptidase M14" evidence="13">
    <location>
        <begin position="851"/>
        <end position="1095"/>
    </location>
</feature>
<dbReference type="PROSITE" id="PS00133">
    <property type="entry name" value="CARBOXYPEPT_ZN_2"/>
    <property type="match status" value="2"/>
</dbReference>
<feature type="domain" description="Peptidase M14" evidence="13">
    <location>
        <begin position="1184"/>
        <end position="1455"/>
    </location>
</feature>
<dbReference type="PANTHER" id="PTHR11532:SF62">
    <property type="entry name" value="CARBOXYPEPTIDASE D"/>
    <property type="match status" value="1"/>
</dbReference>
<evidence type="ECO:0000313" key="14">
    <source>
        <dbReference type="EMBL" id="KAH0557429.1"/>
    </source>
</evidence>
<dbReference type="GO" id="GO:0006518">
    <property type="term" value="P:peptide metabolic process"/>
    <property type="evidence" value="ECO:0007669"/>
    <property type="project" value="TreeGrafter"/>
</dbReference>
<feature type="transmembrane region" description="Helical" evidence="11">
    <location>
        <begin position="1545"/>
        <end position="1569"/>
    </location>
</feature>
<dbReference type="Pfam" id="PF00246">
    <property type="entry name" value="Peptidase_M14"/>
    <property type="match status" value="4"/>
</dbReference>
<dbReference type="CDD" id="cd03858">
    <property type="entry name" value="M14_CP_N-E_like"/>
    <property type="match status" value="1"/>
</dbReference>
<proteinExistence type="inferred from homology"/>
<evidence type="ECO:0000256" key="1">
    <source>
        <dbReference type="ARBA" id="ARBA00001947"/>
    </source>
</evidence>
<feature type="compositionally biased region" description="Acidic residues" evidence="10">
    <location>
        <begin position="1625"/>
        <end position="1638"/>
    </location>
</feature>
<dbReference type="PRINTS" id="PR00765">
    <property type="entry name" value="CRBOXYPTASEA"/>
</dbReference>
<evidence type="ECO:0000256" key="8">
    <source>
        <dbReference type="ARBA" id="ARBA00023180"/>
    </source>
</evidence>
<dbReference type="InterPro" id="IPR000834">
    <property type="entry name" value="Peptidase_M14"/>
</dbReference>
<dbReference type="GO" id="GO:0004181">
    <property type="term" value="F:metallocarboxypeptidase activity"/>
    <property type="evidence" value="ECO:0007669"/>
    <property type="project" value="InterPro"/>
</dbReference>
<organism evidence="14 15">
    <name type="scientific">Cotesia glomerata</name>
    <name type="common">Lepidopteran parasitic wasp</name>
    <name type="synonym">Apanteles glomeratus</name>
    <dbReference type="NCBI Taxonomy" id="32391"/>
    <lineage>
        <taxon>Eukaryota</taxon>
        <taxon>Metazoa</taxon>
        <taxon>Ecdysozoa</taxon>
        <taxon>Arthropoda</taxon>
        <taxon>Hexapoda</taxon>
        <taxon>Insecta</taxon>
        <taxon>Pterygota</taxon>
        <taxon>Neoptera</taxon>
        <taxon>Endopterygota</taxon>
        <taxon>Hymenoptera</taxon>
        <taxon>Apocrita</taxon>
        <taxon>Ichneumonoidea</taxon>
        <taxon>Braconidae</taxon>
        <taxon>Microgastrinae</taxon>
        <taxon>Cotesia</taxon>
    </lineage>
</organism>
<evidence type="ECO:0000256" key="3">
    <source>
        <dbReference type="ARBA" id="ARBA00022645"/>
    </source>
</evidence>
<comment type="caution">
    <text evidence="14">The sequence shown here is derived from an EMBL/GenBank/DDBJ whole genome shotgun (WGS) entry which is preliminary data.</text>
</comment>
<dbReference type="FunFam" id="2.60.40.1120:FF:000016">
    <property type="entry name" value="carboxypeptidase D isoform X2"/>
    <property type="match status" value="1"/>
</dbReference>
<reference evidence="14 15" key="1">
    <citation type="journal article" date="2021" name="J. Hered.">
        <title>A chromosome-level genome assembly of the parasitoid wasp, Cotesia glomerata (Hymenoptera: Braconidae).</title>
        <authorList>
            <person name="Pinto B.J."/>
            <person name="Weis J.J."/>
            <person name="Gamble T."/>
            <person name="Ode P.J."/>
            <person name="Paul R."/>
            <person name="Zaspel J.M."/>
        </authorList>
    </citation>
    <scope>NUCLEOTIDE SEQUENCE [LARGE SCALE GENOMIC DNA]</scope>
    <source>
        <strain evidence="14">CgM1</strain>
    </source>
</reference>
<keyword evidence="11" id="KW-1133">Transmembrane helix</keyword>
<feature type="domain" description="Peptidase M14" evidence="13">
    <location>
        <begin position="40"/>
        <end position="333"/>
    </location>
</feature>
<evidence type="ECO:0000256" key="9">
    <source>
        <dbReference type="PROSITE-ProRule" id="PRU01379"/>
    </source>
</evidence>
<feature type="active site" description="Proton donor/acceptor" evidence="9">
    <location>
        <position position="303"/>
    </location>
</feature>
<name>A0AAV7IBV7_COTGL</name>
<protein>
    <recommendedName>
        <fullName evidence="13">Peptidase M14 domain-containing protein</fullName>
    </recommendedName>
</protein>
<dbReference type="GO" id="GO:0005615">
    <property type="term" value="C:extracellular space"/>
    <property type="evidence" value="ECO:0007669"/>
    <property type="project" value="TreeGrafter"/>
</dbReference>
<keyword evidence="11" id="KW-0472">Membrane</keyword>
<dbReference type="SUPFAM" id="SSF49464">
    <property type="entry name" value="Carboxypeptidase regulatory domain-like"/>
    <property type="match status" value="4"/>
</dbReference>
<feature type="chain" id="PRO_5043540913" description="Peptidase M14 domain-containing protein" evidence="12">
    <location>
        <begin position="20"/>
        <end position="1658"/>
    </location>
</feature>
<dbReference type="PANTHER" id="PTHR11532">
    <property type="entry name" value="PROTEASE M14 CARBOXYPEPTIDASE"/>
    <property type="match status" value="1"/>
</dbReference>